<dbReference type="InterPro" id="IPR031348">
    <property type="entry name" value="PigL_N"/>
</dbReference>
<dbReference type="AlphaFoldDB" id="A0A5N7BMB6"/>
<dbReference type="EMBL" id="ML736159">
    <property type="protein sequence ID" value="KAE8382900.1"/>
    <property type="molecule type" value="Genomic_DNA"/>
</dbReference>
<keyword evidence="3" id="KW-1185">Reference proteome</keyword>
<dbReference type="Pfam" id="PF17111">
    <property type="entry name" value="PigL_N"/>
    <property type="match status" value="1"/>
</dbReference>
<reference evidence="2 3" key="1">
    <citation type="submission" date="2019-04" db="EMBL/GenBank/DDBJ databases">
        <title>Friends and foes A comparative genomics studyof 23 Aspergillus species from section Flavi.</title>
        <authorList>
            <consortium name="DOE Joint Genome Institute"/>
            <person name="Kjaerbolling I."/>
            <person name="Vesth T."/>
            <person name="Frisvad J.C."/>
            <person name="Nybo J.L."/>
            <person name="Theobald S."/>
            <person name="Kildgaard S."/>
            <person name="Isbrandt T."/>
            <person name="Kuo A."/>
            <person name="Sato A."/>
            <person name="Lyhne E.K."/>
            <person name="Kogle M.E."/>
            <person name="Wiebenga A."/>
            <person name="Kun R.S."/>
            <person name="Lubbers R.J."/>
            <person name="Makela M.R."/>
            <person name="Barry K."/>
            <person name="Chovatia M."/>
            <person name="Clum A."/>
            <person name="Daum C."/>
            <person name="Haridas S."/>
            <person name="He G."/>
            <person name="LaButti K."/>
            <person name="Lipzen A."/>
            <person name="Mondo S."/>
            <person name="Riley R."/>
            <person name="Salamov A."/>
            <person name="Simmons B.A."/>
            <person name="Magnuson J.K."/>
            <person name="Henrissat B."/>
            <person name="Mortensen U.H."/>
            <person name="Larsen T.O."/>
            <person name="Devries R.P."/>
            <person name="Grigoriev I.V."/>
            <person name="Machida M."/>
            <person name="Baker S.E."/>
            <person name="Andersen M.R."/>
        </authorList>
    </citation>
    <scope>NUCLEOTIDE SEQUENCE [LARGE SCALE GENOMIC DNA]</scope>
    <source>
        <strain evidence="2 3">IBT 29228</strain>
    </source>
</reference>
<evidence type="ECO:0000313" key="2">
    <source>
        <dbReference type="EMBL" id="KAE8382900.1"/>
    </source>
</evidence>
<feature type="domain" description="Azaphilone pigments biosynthesis cluster protein L N-terminal" evidence="1">
    <location>
        <begin position="13"/>
        <end position="204"/>
    </location>
</feature>
<dbReference type="OrthoDB" id="4525385at2759"/>
<accession>A0A5N7BMB6</accession>
<protein>
    <recommendedName>
        <fullName evidence="1">Azaphilone pigments biosynthesis cluster protein L N-terminal domain-containing protein</fullName>
    </recommendedName>
</protein>
<evidence type="ECO:0000259" key="1">
    <source>
        <dbReference type="Pfam" id="PF17111"/>
    </source>
</evidence>
<organism evidence="2 3">
    <name type="scientific">Aspergillus bertholletiae</name>
    <dbReference type="NCBI Taxonomy" id="1226010"/>
    <lineage>
        <taxon>Eukaryota</taxon>
        <taxon>Fungi</taxon>
        <taxon>Dikarya</taxon>
        <taxon>Ascomycota</taxon>
        <taxon>Pezizomycotina</taxon>
        <taxon>Eurotiomycetes</taxon>
        <taxon>Eurotiomycetidae</taxon>
        <taxon>Eurotiales</taxon>
        <taxon>Aspergillaceae</taxon>
        <taxon>Aspergillus</taxon>
        <taxon>Aspergillus subgen. Circumdati</taxon>
    </lineage>
</organism>
<dbReference type="Proteomes" id="UP000326198">
    <property type="component" value="Unassembled WGS sequence"/>
</dbReference>
<proteinExistence type="predicted"/>
<sequence>MEDTPSLDCRPSTLAVSALSATSALYHIVESFRSPPISIRDFLRDLRALMEVLAPLSEIVGTATDIDPSALKFTLSRCSIACNEFKEEIEKQLPFTDDGSVSPRSWARLRYMGGNIDIARHLLSGYKSAFEVIFTFINLRRQTLVTFESLENYKELIKTAKSDLGVLLESLDDMIGPKINLDVHELQRLTEQRLSMDKCLEICTRSFDSIYLVEPRQEGNDHMFEPYNSTANPDEYGKGNFSTINNYSTGDAVVFMVSTDKRAIHGGNKALGWRSRYLTGHVNDESVQQVSKDFALMNTGYLQNKTESTTRSNTSLTADNQISCHPGPEYIKRYGSGSVLPKGAPTSRTV</sequence>
<gene>
    <name evidence="2" type="ORF">BDV26DRAFT_288199</name>
</gene>
<name>A0A5N7BMB6_9EURO</name>
<evidence type="ECO:0000313" key="3">
    <source>
        <dbReference type="Proteomes" id="UP000326198"/>
    </source>
</evidence>